<name>A0ACC1BU42_9ROSI</name>
<dbReference type="EMBL" id="CM047899">
    <property type="protein sequence ID" value="KAJ0102617.1"/>
    <property type="molecule type" value="Genomic_DNA"/>
</dbReference>
<evidence type="ECO:0000313" key="2">
    <source>
        <dbReference type="Proteomes" id="UP001164250"/>
    </source>
</evidence>
<proteinExistence type="predicted"/>
<evidence type="ECO:0000313" key="1">
    <source>
        <dbReference type="EMBL" id="KAJ0102617.1"/>
    </source>
</evidence>
<organism evidence="1 2">
    <name type="scientific">Pistacia atlantica</name>
    <dbReference type="NCBI Taxonomy" id="434234"/>
    <lineage>
        <taxon>Eukaryota</taxon>
        <taxon>Viridiplantae</taxon>
        <taxon>Streptophyta</taxon>
        <taxon>Embryophyta</taxon>
        <taxon>Tracheophyta</taxon>
        <taxon>Spermatophyta</taxon>
        <taxon>Magnoliopsida</taxon>
        <taxon>eudicotyledons</taxon>
        <taxon>Gunneridae</taxon>
        <taxon>Pentapetalae</taxon>
        <taxon>rosids</taxon>
        <taxon>malvids</taxon>
        <taxon>Sapindales</taxon>
        <taxon>Anacardiaceae</taxon>
        <taxon>Pistacia</taxon>
    </lineage>
</organism>
<dbReference type="Proteomes" id="UP001164250">
    <property type="component" value="Chromosome 3"/>
</dbReference>
<accession>A0ACC1BU42</accession>
<comment type="caution">
    <text evidence="1">The sequence shown here is derived from an EMBL/GenBank/DDBJ whole genome shotgun (WGS) entry which is preliminary data.</text>
</comment>
<keyword evidence="2" id="KW-1185">Reference proteome</keyword>
<gene>
    <name evidence="1" type="ORF">Patl1_03833</name>
</gene>
<sequence>MAEGAVNSVIQILSSLLFEEIKLLGNAKQGVEEIKRELESIKSFLKDADTRTAQEGVAGSNEAIKTWDSKIRSVSLFNVDRMPTSFMTTLVDFKLIKVLDFEDSPLEYLPKGMGNLFHLHYLRISREYAPS</sequence>
<reference evidence="2" key="1">
    <citation type="journal article" date="2023" name="G3 (Bethesda)">
        <title>Genome assembly and association tests identify interacting loci associated with vigor, precocity, and sex in interspecific pistachio rootstocks.</title>
        <authorList>
            <person name="Palmer W."/>
            <person name="Jacygrad E."/>
            <person name="Sagayaradj S."/>
            <person name="Cavanaugh K."/>
            <person name="Han R."/>
            <person name="Bertier L."/>
            <person name="Beede B."/>
            <person name="Kafkas S."/>
            <person name="Golino D."/>
            <person name="Preece J."/>
            <person name="Michelmore R."/>
        </authorList>
    </citation>
    <scope>NUCLEOTIDE SEQUENCE [LARGE SCALE GENOMIC DNA]</scope>
</reference>
<protein>
    <submittedName>
        <fullName evidence="1">Uncharacterized protein</fullName>
    </submittedName>
</protein>